<gene>
    <name evidence="1" type="ORF">AXG93_3556s1170</name>
</gene>
<dbReference type="Proteomes" id="UP000077202">
    <property type="component" value="Unassembled WGS sequence"/>
</dbReference>
<organism evidence="1 2">
    <name type="scientific">Marchantia polymorpha subsp. ruderalis</name>
    <dbReference type="NCBI Taxonomy" id="1480154"/>
    <lineage>
        <taxon>Eukaryota</taxon>
        <taxon>Viridiplantae</taxon>
        <taxon>Streptophyta</taxon>
        <taxon>Embryophyta</taxon>
        <taxon>Marchantiophyta</taxon>
        <taxon>Marchantiopsida</taxon>
        <taxon>Marchantiidae</taxon>
        <taxon>Marchantiales</taxon>
        <taxon>Marchantiaceae</taxon>
        <taxon>Marchantia</taxon>
    </lineage>
</organism>
<proteinExistence type="predicted"/>
<name>A0A176WI05_MARPO</name>
<accession>A0A176WI05</accession>
<sequence length="143" mass="15708">MRQGPTVRTRASNLELFYGHGNPQSVSPYSPYISPLVTTTELLRDNVPLDAGDGYMHQQPATTLVATEVAELGFVTGENAWNAIATLLVEILLIGYVKKTWWVYLSCSESFHCVDIVVACDAWSGLDGQLLPRESAPTFSFLV</sequence>
<dbReference type="EMBL" id="LVLJ01000736">
    <property type="protein sequence ID" value="OAE32767.1"/>
    <property type="molecule type" value="Genomic_DNA"/>
</dbReference>
<protein>
    <submittedName>
        <fullName evidence="1">Uncharacterized protein</fullName>
    </submittedName>
</protein>
<keyword evidence="2" id="KW-1185">Reference proteome</keyword>
<reference evidence="1" key="1">
    <citation type="submission" date="2016-03" db="EMBL/GenBank/DDBJ databases">
        <title>Mechanisms controlling the formation of the plant cell surface in tip-growing cells are functionally conserved among land plants.</title>
        <authorList>
            <person name="Honkanen S."/>
            <person name="Jones V.A."/>
            <person name="Morieri G."/>
            <person name="Champion C."/>
            <person name="Hetherington A.J."/>
            <person name="Kelly S."/>
            <person name="Saint-Marcoux D."/>
            <person name="Proust H."/>
            <person name="Prescott H."/>
            <person name="Dolan L."/>
        </authorList>
    </citation>
    <scope>NUCLEOTIDE SEQUENCE [LARGE SCALE GENOMIC DNA]</scope>
    <source>
        <tissue evidence="1">Whole gametophyte</tissue>
    </source>
</reference>
<evidence type="ECO:0000313" key="1">
    <source>
        <dbReference type="EMBL" id="OAE32767.1"/>
    </source>
</evidence>
<comment type="caution">
    <text evidence="1">The sequence shown here is derived from an EMBL/GenBank/DDBJ whole genome shotgun (WGS) entry which is preliminary data.</text>
</comment>
<evidence type="ECO:0000313" key="2">
    <source>
        <dbReference type="Proteomes" id="UP000077202"/>
    </source>
</evidence>
<dbReference type="AlphaFoldDB" id="A0A176WI05"/>